<evidence type="ECO:0000313" key="3">
    <source>
        <dbReference type="Proteomes" id="UP001162164"/>
    </source>
</evidence>
<protein>
    <submittedName>
        <fullName evidence="2">Uncharacterized protein</fullName>
    </submittedName>
</protein>
<gene>
    <name evidence="2" type="ORF">NQ317_008747</name>
</gene>
<dbReference type="Proteomes" id="UP001162164">
    <property type="component" value="Unassembled WGS sequence"/>
</dbReference>
<reference evidence="2" key="1">
    <citation type="journal article" date="2023" name="Insect Mol. Biol.">
        <title>Genome sequencing provides insights into the evolution of gene families encoding plant cell wall-degrading enzymes in longhorned beetles.</title>
        <authorList>
            <person name="Shin N.R."/>
            <person name="Okamura Y."/>
            <person name="Kirsch R."/>
            <person name="Pauchet Y."/>
        </authorList>
    </citation>
    <scope>NUCLEOTIDE SEQUENCE</scope>
    <source>
        <strain evidence="2">MMC_N1</strain>
    </source>
</reference>
<feature type="transmembrane region" description="Helical" evidence="1">
    <location>
        <begin position="60"/>
        <end position="79"/>
    </location>
</feature>
<sequence>MCQSIKGSPTLYTIKKHVLKGTNYQGIEVVENGSKVEMIGDKKNKCLIVTSTYYQNLLHILIRFCNVFLFFTLNAYLYLRYFLIYSIYEQDVKK</sequence>
<name>A0ABQ9IRS6_9CUCU</name>
<keyword evidence="1" id="KW-1133">Transmembrane helix</keyword>
<comment type="caution">
    <text evidence="2">The sequence shown here is derived from an EMBL/GenBank/DDBJ whole genome shotgun (WGS) entry which is preliminary data.</text>
</comment>
<keyword evidence="3" id="KW-1185">Reference proteome</keyword>
<evidence type="ECO:0000313" key="2">
    <source>
        <dbReference type="EMBL" id="KAJ8962413.1"/>
    </source>
</evidence>
<organism evidence="2 3">
    <name type="scientific">Molorchus minor</name>
    <dbReference type="NCBI Taxonomy" id="1323400"/>
    <lineage>
        <taxon>Eukaryota</taxon>
        <taxon>Metazoa</taxon>
        <taxon>Ecdysozoa</taxon>
        <taxon>Arthropoda</taxon>
        <taxon>Hexapoda</taxon>
        <taxon>Insecta</taxon>
        <taxon>Pterygota</taxon>
        <taxon>Neoptera</taxon>
        <taxon>Endopterygota</taxon>
        <taxon>Coleoptera</taxon>
        <taxon>Polyphaga</taxon>
        <taxon>Cucujiformia</taxon>
        <taxon>Chrysomeloidea</taxon>
        <taxon>Cerambycidae</taxon>
        <taxon>Lamiinae</taxon>
        <taxon>Monochamini</taxon>
        <taxon>Molorchus</taxon>
    </lineage>
</organism>
<keyword evidence="1" id="KW-0472">Membrane</keyword>
<evidence type="ECO:0000256" key="1">
    <source>
        <dbReference type="SAM" id="Phobius"/>
    </source>
</evidence>
<keyword evidence="1" id="KW-0812">Transmembrane</keyword>
<dbReference type="EMBL" id="JAPWTJ010003118">
    <property type="protein sequence ID" value="KAJ8962413.1"/>
    <property type="molecule type" value="Genomic_DNA"/>
</dbReference>
<accession>A0ABQ9IRS6</accession>
<proteinExistence type="predicted"/>